<name>A0ABD5V377_9EURY</name>
<protein>
    <submittedName>
        <fullName evidence="2">DUF3006 family protein</fullName>
    </submittedName>
</protein>
<evidence type="ECO:0000313" key="3">
    <source>
        <dbReference type="Proteomes" id="UP001596312"/>
    </source>
</evidence>
<dbReference type="AlphaFoldDB" id="A0ABD5V377"/>
<dbReference type="InterPro" id="IPR006311">
    <property type="entry name" value="TAT_signal"/>
</dbReference>
<gene>
    <name evidence="2" type="ORF">ACFQGH_12420</name>
</gene>
<keyword evidence="3" id="KW-1185">Reference proteome</keyword>
<reference evidence="2 3" key="1">
    <citation type="journal article" date="2019" name="Int. J. Syst. Evol. Microbiol.">
        <title>The Global Catalogue of Microorganisms (GCM) 10K type strain sequencing project: providing services to taxonomists for standard genome sequencing and annotation.</title>
        <authorList>
            <consortium name="The Broad Institute Genomics Platform"/>
            <consortium name="The Broad Institute Genome Sequencing Center for Infectious Disease"/>
            <person name="Wu L."/>
            <person name="Ma J."/>
        </authorList>
    </citation>
    <scope>NUCLEOTIDE SEQUENCE [LARGE SCALE GENOMIC DNA]</scope>
    <source>
        <strain evidence="2 3">CGMCC 1.3240</strain>
    </source>
</reference>
<organism evidence="2 3">
    <name type="scientific">Halalkalicoccus tibetensis</name>
    <dbReference type="NCBI Taxonomy" id="175632"/>
    <lineage>
        <taxon>Archaea</taxon>
        <taxon>Methanobacteriati</taxon>
        <taxon>Methanobacteriota</taxon>
        <taxon>Stenosarchaea group</taxon>
        <taxon>Halobacteria</taxon>
        <taxon>Halobacteriales</taxon>
        <taxon>Halococcaceae</taxon>
        <taxon>Halalkalicoccus</taxon>
    </lineage>
</organism>
<dbReference type="RefSeq" id="WP_340604527.1">
    <property type="nucleotide sequence ID" value="NZ_JBBMXV010000003.1"/>
</dbReference>
<dbReference type="EMBL" id="JBHSXQ010000003">
    <property type="protein sequence ID" value="MFC6905997.1"/>
    <property type="molecule type" value="Genomic_DNA"/>
</dbReference>
<dbReference type="InterPro" id="IPR021377">
    <property type="entry name" value="DUF3006"/>
</dbReference>
<evidence type="ECO:0000313" key="2">
    <source>
        <dbReference type="EMBL" id="MFC6905997.1"/>
    </source>
</evidence>
<dbReference type="Proteomes" id="UP001596312">
    <property type="component" value="Unassembled WGS sequence"/>
</dbReference>
<dbReference type="Pfam" id="PF11213">
    <property type="entry name" value="DUF3006"/>
    <property type="match status" value="1"/>
</dbReference>
<feature type="region of interest" description="Disordered" evidence="1">
    <location>
        <begin position="97"/>
        <end position="120"/>
    </location>
</feature>
<comment type="caution">
    <text evidence="2">The sequence shown here is derived from an EMBL/GenBank/DDBJ whole genome shotgun (WGS) entry which is preliminary data.</text>
</comment>
<sequence>MSPTNPHRRTALRTLLSLGAVLAVPSAIARGEDAPSDCPATSVAVVDRIVDGRFVVLLLEDEGEVVDQLVVPREELPTVEESDVLCVVVEDGELLDGEPLEEETERRRERARERFSELSV</sequence>
<accession>A0ABD5V377</accession>
<proteinExistence type="predicted"/>
<evidence type="ECO:0000256" key="1">
    <source>
        <dbReference type="SAM" id="MobiDB-lite"/>
    </source>
</evidence>
<dbReference type="PROSITE" id="PS51318">
    <property type="entry name" value="TAT"/>
    <property type="match status" value="1"/>
</dbReference>
<feature type="compositionally biased region" description="Basic and acidic residues" evidence="1">
    <location>
        <begin position="104"/>
        <end position="120"/>
    </location>
</feature>